<reference evidence="2" key="1">
    <citation type="journal article" date="2015" name="Nat. Genet.">
        <title>The genome and transcriptome of the zoonotic hookworm Ancylostoma ceylanicum identify infection-specific gene families.</title>
        <authorList>
            <person name="Schwarz E.M."/>
            <person name="Hu Y."/>
            <person name="Antoshechkin I."/>
            <person name="Miller M.M."/>
            <person name="Sternberg P.W."/>
            <person name="Aroian R.V."/>
        </authorList>
    </citation>
    <scope>NUCLEOTIDE SEQUENCE</scope>
    <source>
        <strain evidence="2">HY135</strain>
    </source>
</reference>
<keyword evidence="2" id="KW-1185">Reference proteome</keyword>
<proteinExistence type="predicted"/>
<dbReference type="OrthoDB" id="15794at2759"/>
<dbReference type="EMBL" id="JARK01001435">
    <property type="protein sequence ID" value="EYC02528.1"/>
    <property type="molecule type" value="Genomic_DNA"/>
</dbReference>
<sequence>MFRIHTQTCKEGLLNHSQSRDRNSFRTLEVVIHNRGMARTSEFKIPTEEDCEMFANGDKDVLSDCQMLGFYRVR</sequence>
<accession>A0A016TJ08</accession>
<gene>
    <name evidence="1" type="primary">Acey_s0099.g3167</name>
    <name evidence="1" type="ORF">Y032_0099g3167</name>
</gene>
<name>A0A016TJ08_9BILA</name>
<dbReference type="AlphaFoldDB" id="A0A016TJ08"/>
<organism evidence="1 2">
    <name type="scientific">Ancylostoma ceylanicum</name>
    <dbReference type="NCBI Taxonomy" id="53326"/>
    <lineage>
        <taxon>Eukaryota</taxon>
        <taxon>Metazoa</taxon>
        <taxon>Ecdysozoa</taxon>
        <taxon>Nematoda</taxon>
        <taxon>Chromadorea</taxon>
        <taxon>Rhabditida</taxon>
        <taxon>Rhabditina</taxon>
        <taxon>Rhabditomorpha</taxon>
        <taxon>Strongyloidea</taxon>
        <taxon>Ancylostomatidae</taxon>
        <taxon>Ancylostomatinae</taxon>
        <taxon>Ancylostoma</taxon>
    </lineage>
</organism>
<dbReference type="Proteomes" id="UP000024635">
    <property type="component" value="Unassembled WGS sequence"/>
</dbReference>
<evidence type="ECO:0000313" key="2">
    <source>
        <dbReference type="Proteomes" id="UP000024635"/>
    </source>
</evidence>
<comment type="caution">
    <text evidence="1">The sequence shown here is derived from an EMBL/GenBank/DDBJ whole genome shotgun (WGS) entry which is preliminary data.</text>
</comment>
<evidence type="ECO:0000313" key="1">
    <source>
        <dbReference type="EMBL" id="EYC02528.1"/>
    </source>
</evidence>
<protein>
    <submittedName>
        <fullName evidence="1">Uncharacterized protein</fullName>
    </submittedName>
</protein>